<proteinExistence type="predicted"/>
<reference evidence="2 3" key="1">
    <citation type="submission" date="2017-06" db="EMBL/GenBank/DDBJ databases">
        <authorList>
            <person name="Kim H.J."/>
            <person name="Triplett B.A."/>
        </authorList>
    </citation>
    <scope>NUCLEOTIDE SEQUENCE [LARGE SCALE GENOMIC DNA]</scope>
    <source>
        <strain evidence="2 3">DSM 29052</strain>
    </source>
</reference>
<gene>
    <name evidence="2" type="ORF">SAMN06265370_1226</name>
</gene>
<keyword evidence="3" id="KW-1185">Reference proteome</keyword>
<dbReference type="EMBL" id="FZNN01000022">
    <property type="protein sequence ID" value="SNR76794.1"/>
    <property type="molecule type" value="Genomic_DNA"/>
</dbReference>
<dbReference type="AlphaFoldDB" id="A0A238Z1S5"/>
<evidence type="ECO:0000256" key="1">
    <source>
        <dbReference type="SAM" id="Phobius"/>
    </source>
</evidence>
<sequence>MAVRRSFEQRHKYLFGTKGLREDDYLYISKVLNRYGAEVIYQAGEFEFSTIEELVGFCKKKQCNTLLALGTLSKGKIRFSLIIGGSMSIWEVDNPTNASPEEAAISAQTFNEIKARLKQRYDFIPGFPWHVARNTLVLLPLLLLSSTVLVPSRAPETNSIFQITLSVAFIHYTWAWVERRRWNKSIFVQRSPLALRLVKMWPEALLVIFGAALGPICNFLLKLVAEKIL</sequence>
<protein>
    <submittedName>
        <fullName evidence="2">Uncharacterized protein</fullName>
    </submittedName>
</protein>
<dbReference type="Proteomes" id="UP000198417">
    <property type="component" value="Unassembled WGS sequence"/>
</dbReference>
<feature type="transmembrane region" description="Helical" evidence="1">
    <location>
        <begin position="198"/>
        <end position="221"/>
    </location>
</feature>
<organism evidence="2 3">
    <name type="scientific">Puniceibacterium sediminis</name>
    <dbReference type="NCBI Taxonomy" id="1608407"/>
    <lineage>
        <taxon>Bacteria</taxon>
        <taxon>Pseudomonadati</taxon>
        <taxon>Pseudomonadota</taxon>
        <taxon>Alphaproteobacteria</taxon>
        <taxon>Rhodobacterales</taxon>
        <taxon>Paracoccaceae</taxon>
        <taxon>Puniceibacterium</taxon>
    </lineage>
</organism>
<keyword evidence="1" id="KW-1133">Transmembrane helix</keyword>
<evidence type="ECO:0000313" key="3">
    <source>
        <dbReference type="Proteomes" id="UP000198417"/>
    </source>
</evidence>
<name>A0A238Z1S5_9RHOB</name>
<feature type="transmembrane region" description="Helical" evidence="1">
    <location>
        <begin position="160"/>
        <end position="177"/>
    </location>
</feature>
<dbReference type="RefSeq" id="WP_141135146.1">
    <property type="nucleotide sequence ID" value="NZ_FZNN01000022.1"/>
</dbReference>
<evidence type="ECO:0000313" key="2">
    <source>
        <dbReference type="EMBL" id="SNR76794.1"/>
    </source>
</evidence>
<accession>A0A238Z1S5</accession>
<keyword evidence="1" id="KW-0812">Transmembrane</keyword>
<keyword evidence="1" id="KW-0472">Membrane</keyword>